<dbReference type="InterPro" id="IPR008969">
    <property type="entry name" value="CarboxyPept-like_regulatory"/>
</dbReference>
<protein>
    <recommendedName>
        <fullName evidence="4">Carboxypeptidase-like regulatory domain-containing protein</fullName>
    </recommendedName>
</protein>
<dbReference type="Pfam" id="PF18939">
    <property type="entry name" value="DUF5686"/>
    <property type="match status" value="2"/>
</dbReference>
<dbReference type="Proteomes" id="UP000244937">
    <property type="component" value="Chromosome"/>
</dbReference>
<evidence type="ECO:0000313" key="3">
    <source>
        <dbReference type="Proteomes" id="UP000244937"/>
    </source>
</evidence>
<dbReference type="KEGG" id="fpal:HYN49_04525"/>
<evidence type="ECO:0000313" key="2">
    <source>
        <dbReference type="EMBL" id="AWI25217.1"/>
    </source>
</evidence>
<feature type="chain" id="PRO_5015466359" description="Carboxypeptidase-like regulatory domain-containing protein" evidence="1">
    <location>
        <begin position="22"/>
        <end position="786"/>
    </location>
</feature>
<keyword evidence="3" id="KW-1185">Reference proteome</keyword>
<reference evidence="2 3" key="1">
    <citation type="submission" date="2018-05" db="EMBL/GenBank/DDBJ databases">
        <title>Genome sequencing of Flavobacterium sp. HYN0049.</title>
        <authorList>
            <person name="Yi H."/>
            <person name="Baek C."/>
        </authorList>
    </citation>
    <scope>NUCLEOTIDE SEQUENCE [LARGE SCALE GENOMIC DNA]</scope>
    <source>
        <strain evidence="2 3">HYN0049</strain>
    </source>
</reference>
<dbReference type="EMBL" id="CP029187">
    <property type="protein sequence ID" value="AWI25217.1"/>
    <property type="molecule type" value="Genomic_DNA"/>
</dbReference>
<proteinExistence type="predicted"/>
<dbReference type="SUPFAM" id="SSF49464">
    <property type="entry name" value="Carboxypeptidase regulatory domain-like"/>
    <property type="match status" value="1"/>
</dbReference>
<gene>
    <name evidence="2" type="ORF">HYN49_04525</name>
</gene>
<evidence type="ECO:0000256" key="1">
    <source>
        <dbReference type="SAM" id="SignalP"/>
    </source>
</evidence>
<dbReference type="Pfam" id="PF13715">
    <property type="entry name" value="CarbopepD_reg_2"/>
    <property type="match status" value="1"/>
</dbReference>
<dbReference type="RefSeq" id="WP_108903011.1">
    <property type="nucleotide sequence ID" value="NZ_CP029187.1"/>
</dbReference>
<sequence length="786" mass="90164">MKLHLYLALAISLLLPMGAFSQLTGTVSDSQTKMPLAFANVKTDKGYVVSTDINGQFALNESQKILWISCSYIGYKTKKMTLQPGQKTISVLMVPDESQLSEVVVTNINPANAIIRKVIASKPKNNPENLKSFEYNCYNKMMLNVRTSDTTHIKISKDKHAFMMESVTHRKFLAPDLSEEIVTASRVSGFRDPRFATVMTDFQPFTFYKEDIPMLDKHYLNPISDNSLNKYKFQLEETRVSGRDTVYVISFRPKPDKNFDALKGQLYINSNGYAVQNVVAAPAERKKVELHIVQQYQFTNGQWFPEQMSFALVFNEYPAKNMSMAMEGKSYIDSVHINPTLRRRDFGIETVQLLPDATQKDSVYWNSFRKEQLNAIDRKTYRLLDSVGVAHNTDKLLEGFVSFFNGRLPIGPVDIDINRTFMFNKYEGTRLGTGLYTNNKVFKNITLGGFYGYGFKDEESKYGGEIVYEASRKHELTFGAKYYKDLFETGLHNTDASRGALFDYRRFIGSQYDMKEGFSVSAGFRSLRWLKWQFALATESVAPKYDYYFDNKGTPITDYHHTNLNINLRFAYKERLATVFNKRTSSGTNYPVLQLSYTRGFKNWLDGDFAYHKMEAQLKQSFYTKTFGTTSYALQAGYLDRPLPYGLNFTGEGSYDKKIPVLMKNVFQTMYPYEFLSDRYVNLFLTHDFAGLLFKAGRFQPGISLHTNLGWGDLSRPESHQLIAYKIKDKIFAESGLQFDSLLKLDYFGIADAGFGVAAYYRYGAYTLPDFDDNLVFKLTFKMTLK</sequence>
<dbReference type="InterPro" id="IPR043741">
    <property type="entry name" value="DUF5686"/>
</dbReference>
<feature type="signal peptide" evidence="1">
    <location>
        <begin position="1"/>
        <end position="21"/>
    </location>
</feature>
<name>A0A2S1SFV2_9FLAO</name>
<evidence type="ECO:0008006" key="4">
    <source>
        <dbReference type="Google" id="ProtNLM"/>
    </source>
</evidence>
<dbReference type="OrthoDB" id="604691at2"/>
<accession>A0A2S1SFV2</accession>
<keyword evidence="1" id="KW-0732">Signal</keyword>
<organism evidence="2 3">
    <name type="scientific">Flavobacterium pallidum</name>
    <dbReference type="NCBI Taxonomy" id="2172098"/>
    <lineage>
        <taxon>Bacteria</taxon>
        <taxon>Pseudomonadati</taxon>
        <taxon>Bacteroidota</taxon>
        <taxon>Flavobacteriia</taxon>
        <taxon>Flavobacteriales</taxon>
        <taxon>Flavobacteriaceae</taxon>
        <taxon>Flavobacterium</taxon>
    </lineage>
</organism>
<dbReference type="AlphaFoldDB" id="A0A2S1SFV2"/>